<reference evidence="3 4" key="2">
    <citation type="submission" date="2018-11" db="EMBL/GenBank/DDBJ databases">
        <authorList>
            <consortium name="Pathogen Informatics"/>
        </authorList>
    </citation>
    <scope>NUCLEOTIDE SEQUENCE [LARGE SCALE GENOMIC DNA]</scope>
</reference>
<feature type="domain" description="CUB" evidence="2">
    <location>
        <begin position="38"/>
        <end position="100"/>
    </location>
</feature>
<keyword evidence="4" id="KW-1185">Reference proteome</keyword>
<dbReference type="WBParaSite" id="GPUH_0000267801-mRNA-1">
    <property type="protein sequence ID" value="GPUH_0000267801-mRNA-1"/>
    <property type="gene ID" value="GPUH_0000267801"/>
</dbReference>
<gene>
    <name evidence="3" type="ORF">GPUH_LOCUS2673</name>
</gene>
<name>A0A183D1T2_9BILA</name>
<evidence type="ECO:0000256" key="1">
    <source>
        <dbReference type="ARBA" id="ARBA00023157"/>
    </source>
</evidence>
<dbReference type="Pfam" id="PF00431">
    <property type="entry name" value="CUB"/>
    <property type="match status" value="1"/>
</dbReference>
<keyword evidence="1" id="KW-1015">Disulfide bond</keyword>
<evidence type="ECO:0000313" key="3">
    <source>
        <dbReference type="EMBL" id="VDK35759.1"/>
    </source>
</evidence>
<protein>
    <submittedName>
        <fullName evidence="5">CUB domain-containing protein</fullName>
    </submittedName>
</protein>
<evidence type="ECO:0000313" key="5">
    <source>
        <dbReference type="WBParaSite" id="GPUH_0000267801-mRNA-1"/>
    </source>
</evidence>
<dbReference type="InterPro" id="IPR000859">
    <property type="entry name" value="CUB_dom"/>
</dbReference>
<dbReference type="Proteomes" id="UP000271098">
    <property type="component" value="Unassembled WGS sequence"/>
</dbReference>
<organism evidence="5">
    <name type="scientific">Gongylonema pulchrum</name>
    <dbReference type="NCBI Taxonomy" id="637853"/>
    <lineage>
        <taxon>Eukaryota</taxon>
        <taxon>Metazoa</taxon>
        <taxon>Ecdysozoa</taxon>
        <taxon>Nematoda</taxon>
        <taxon>Chromadorea</taxon>
        <taxon>Rhabditida</taxon>
        <taxon>Spirurina</taxon>
        <taxon>Spiruromorpha</taxon>
        <taxon>Spiruroidea</taxon>
        <taxon>Gongylonematidae</taxon>
        <taxon>Gongylonema</taxon>
    </lineage>
</organism>
<dbReference type="AlphaFoldDB" id="A0A183D1T2"/>
<proteinExistence type="predicted"/>
<reference evidence="5" key="1">
    <citation type="submission" date="2016-06" db="UniProtKB">
        <authorList>
            <consortium name="WormBaseParasite"/>
        </authorList>
    </citation>
    <scope>IDENTIFICATION</scope>
</reference>
<evidence type="ECO:0000313" key="4">
    <source>
        <dbReference type="Proteomes" id="UP000271098"/>
    </source>
</evidence>
<evidence type="ECO:0000259" key="2">
    <source>
        <dbReference type="Pfam" id="PF00431"/>
    </source>
</evidence>
<accession>A0A183D1T2</accession>
<dbReference type="EMBL" id="UYRT01004173">
    <property type="protein sequence ID" value="VDK35759.1"/>
    <property type="molecule type" value="Genomic_DNA"/>
</dbReference>
<sequence length="251" mass="27999">MLDSLCWAKFLERPDSSNIFVSIAPLSFVDQLRSSRSDEVVELDVAKFSFKSHIPCEDEYLEVRYRKDLSVTGARFCVSKPEKIISESNVLAISYRGSENSSIILIFRCGSSFLASTDAHNKAAEESIKGTDVKSETEITINSPAELLETKIQKSFVSSSQSTETIIRTLEEGKQKTKKKGQKDVIIPELLVDEHLPNFKMSNFKTSGQNGLLARRTAAAAARKIATKLDRELHFHSSLLRIQSPSCFKSS</sequence>